<dbReference type="InterPro" id="IPR036770">
    <property type="entry name" value="Ankyrin_rpt-contain_sf"/>
</dbReference>
<dbReference type="PRINTS" id="PR01097">
    <property type="entry name" value="TRNSRECEPTRP"/>
</dbReference>
<reference evidence="5 6" key="1">
    <citation type="submission" date="2022-05" db="EMBL/GenBank/DDBJ databases">
        <authorList>
            <consortium name="Genoscope - CEA"/>
            <person name="William W."/>
        </authorList>
    </citation>
    <scope>NUCLEOTIDE SEQUENCE [LARGE SCALE GENOMIC DNA]</scope>
</reference>
<gene>
    <name evidence="5" type="ORF">PEVE_00026971</name>
</gene>
<evidence type="ECO:0000256" key="4">
    <source>
        <dbReference type="SAM" id="Phobius"/>
    </source>
</evidence>
<evidence type="ECO:0000256" key="2">
    <source>
        <dbReference type="ARBA" id="ARBA00023065"/>
    </source>
</evidence>
<protein>
    <recommendedName>
        <fullName evidence="7">Ion transport domain-containing protein</fullName>
    </recommendedName>
</protein>
<dbReference type="SUPFAM" id="SSF48403">
    <property type="entry name" value="Ankyrin repeat"/>
    <property type="match status" value="1"/>
</dbReference>
<dbReference type="InterPro" id="IPR002153">
    <property type="entry name" value="TRPC_channel"/>
</dbReference>
<evidence type="ECO:0000313" key="5">
    <source>
        <dbReference type="EMBL" id="CAH3025724.1"/>
    </source>
</evidence>
<evidence type="ECO:0008006" key="7">
    <source>
        <dbReference type="Google" id="ProtNLM"/>
    </source>
</evidence>
<accession>A0ABN8M7Z3</accession>
<feature type="transmembrane region" description="Helical" evidence="4">
    <location>
        <begin position="86"/>
        <end position="105"/>
    </location>
</feature>
<feature type="transmembrane region" description="Helical" evidence="4">
    <location>
        <begin position="125"/>
        <end position="147"/>
    </location>
</feature>
<dbReference type="PANTHER" id="PTHR10117">
    <property type="entry name" value="TRANSIENT RECEPTOR POTENTIAL CHANNEL"/>
    <property type="match status" value="1"/>
</dbReference>
<keyword evidence="4" id="KW-1133">Transmembrane helix</keyword>
<dbReference type="Gene3D" id="1.25.40.20">
    <property type="entry name" value="Ankyrin repeat-containing domain"/>
    <property type="match status" value="1"/>
</dbReference>
<keyword evidence="3" id="KW-0407">Ion channel</keyword>
<dbReference type="Proteomes" id="UP001159427">
    <property type="component" value="Unassembled WGS sequence"/>
</dbReference>
<evidence type="ECO:0000313" key="6">
    <source>
        <dbReference type="Proteomes" id="UP001159427"/>
    </source>
</evidence>
<keyword evidence="6" id="KW-1185">Reference proteome</keyword>
<feature type="non-terminal residue" evidence="5">
    <location>
        <position position="205"/>
    </location>
</feature>
<keyword evidence="1" id="KW-0813">Transport</keyword>
<proteinExistence type="predicted"/>
<dbReference type="PANTHER" id="PTHR10117:SF54">
    <property type="entry name" value="TRANSIENT RECEPTOR POTENTIAL-GAMMA PROTEIN"/>
    <property type="match status" value="1"/>
</dbReference>
<name>A0ABN8M7Z3_9CNID</name>
<dbReference type="EMBL" id="CALNXI010000368">
    <property type="protein sequence ID" value="CAH3025724.1"/>
    <property type="molecule type" value="Genomic_DNA"/>
</dbReference>
<evidence type="ECO:0000256" key="1">
    <source>
        <dbReference type="ARBA" id="ARBA00022448"/>
    </source>
</evidence>
<sequence length="205" mass="23228">MEGSEINMQELLVDGVCPPNYNLQLQLFEATRKGDLSKVRSFCQLNCDLDCVDSSGKTLLQVAGYLENVSVRKEIMKALLSSGADLKFVFGNSMSTIFWTIFGLIDEDSFQIDVSGYGAIWKTGMTLFAAYNIIIVIVAINMLIAILNESYTRITENLDTEWKFTRTRIWLSWIYKDDVLPPPFNILYVLLPICWLITHLVAVCC</sequence>
<evidence type="ECO:0000256" key="3">
    <source>
        <dbReference type="ARBA" id="ARBA00023303"/>
    </source>
</evidence>
<keyword evidence="4" id="KW-0812">Transmembrane</keyword>
<keyword evidence="2" id="KW-0406">Ion transport</keyword>
<organism evidence="5 6">
    <name type="scientific">Porites evermanni</name>
    <dbReference type="NCBI Taxonomy" id="104178"/>
    <lineage>
        <taxon>Eukaryota</taxon>
        <taxon>Metazoa</taxon>
        <taxon>Cnidaria</taxon>
        <taxon>Anthozoa</taxon>
        <taxon>Hexacorallia</taxon>
        <taxon>Scleractinia</taxon>
        <taxon>Fungiina</taxon>
        <taxon>Poritidae</taxon>
        <taxon>Porites</taxon>
    </lineage>
</organism>
<comment type="caution">
    <text evidence="5">The sequence shown here is derived from an EMBL/GenBank/DDBJ whole genome shotgun (WGS) entry which is preliminary data.</text>
</comment>
<keyword evidence="4" id="KW-0472">Membrane</keyword>